<evidence type="ECO:0000259" key="2">
    <source>
        <dbReference type="Pfam" id="PF00668"/>
    </source>
</evidence>
<name>U5DGV5_9CHRO</name>
<dbReference type="Gene3D" id="3.30.559.10">
    <property type="entry name" value="Chloramphenicol acetyltransferase-like domain"/>
    <property type="match status" value="1"/>
</dbReference>
<sequence length="558" mass="63077">MDIFENIPNPKHRIASGWFPLSSSQQMVWVDQVLNPDSPAYNFGVVTELIEQIDIEALIEALNDVAHKHEALRTSFHIEDGIPFQEFADSIDVDPRTIDFSKESDPEDEARKYLRRKINEPFDLSGNRFWDAHFIKIDREKHYFFLRFHHLISDGFGMSLIVESLSKSYNKIVQGDSYLATYGVKSITEETFESYSEFLKEDRAYLTSTQFDRDREFWCERFADIPPSELPNSVLSASGHSFSNSLEWELDRATYDKCAALASSQGCSMLHLLLALIALYFTSIQALDEIVIGVPFHNRTNARQRRTLGMFAAVMPLKIRVERTRSFTALLKRVSSDTQCCYPHQRFPVAEINRSLNLGGIGRRQLFDVGFNFDTAVNKIPFAGTLCRFQRIMPNFSLNTLDIYLREHSLAANVSVLFNYSADIFERQDIAVLRKRLAILLDAILEDEDCPVGQLPLMDADERRLVVEEWNASAAAYPEGMCLHELFEAQVATDPSAVALVFASAELSYGALNGRANRLAHHLRTLGVGPDVLVGLCVERGFEMVVGLLAVLKAGGAY</sequence>
<proteinExistence type="predicted"/>
<reference evidence="3 4" key="1">
    <citation type="submission" date="2013-05" db="EMBL/GenBank/DDBJ databases">
        <title>Draft genome sequence of Rubidibacter lacunae KORDI 51-2.</title>
        <authorList>
            <person name="Choi D.H."/>
            <person name="Noh J.H."/>
            <person name="Kwon K.-K."/>
            <person name="Lee J.-H."/>
            <person name="Ryu J.-Y."/>
        </authorList>
    </citation>
    <scope>NUCLEOTIDE SEQUENCE [LARGE SCALE GENOMIC DNA]</scope>
    <source>
        <strain evidence="3 4">KORDI 51-2</strain>
    </source>
</reference>
<protein>
    <submittedName>
        <fullName evidence="3">Non-ribosomal peptide synthetase module</fullName>
    </submittedName>
</protein>
<dbReference type="Gene3D" id="3.40.50.12780">
    <property type="entry name" value="N-terminal domain of ligase-like"/>
    <property type="match status" value="1"/>
</dbReference>
<dbReference type="EMBL" id="ASSJ01000069">
    <property type="protein sequence ID" value="ERN40831.1"/>
    <property type="molecule type" value="Genomic_DNA"/>
</dbReference>
<dbReference type="GO" id="GO:0008610">
    <property type="term" value="P:lipid biosynthetic process"/>
    <property type="evidence" value="ECO:0007669"/>
    <property type="project" value="UniProtKB-ARBA"/>
</dbReference>
<dbReference type="InterPro" id="IPR000873">
    <property type="entry name" value="AMP-dep_synth/lig_dom"/>
</dbReference>
<accession>U5DGV5</accession>
<dbReference type="GO" id="GO:0009239">
    <property type="term" value="P:enterobactin biosynthetic process"/>
    <property type="evidence" value="ECO:0007669"/>
    <property type="project" value="TreeGrafter"/>
</dbReference>
<dbReference type="InterPro" id="IPR001242">
    <property type="entry name" value="Condensation_dom"/>
</dbReference>
<evidence type="ECO:0000313" key="4">
    <source>
        <dbReference type="Proteomes" id="UP000016960"/>
    </source>
</evidence>
<dbReference type="InterPro" id="IPR023213">
    <property type="entry name" value="CAT-like_dom_sf"/>
</dbReference>
<dbReference type="GO" id="GO:0043041">
    <property type="term" value="P:amino acid activation for nonribosomal peptide biosynthetic process"/>
    <property type="evidence" value="ECO:0007669"/>
    <property type="project" value="TreeGrafter"/>
</dbReference>
<dbReference type="OrthoDB" id="473401at2"/>
<dbReference type="PANTHER" id="PTHR45527:SF1">
    <property type="entry name" value="FATTY ACID SYNTHASE"/>
    <property type="match status" value="1"/>
</dbReference>
<dbReference type="Proteomes" id="UP000016960">
    <property type="component" value="Unassembled WGS sequence"/>
</dbReference>
<gene>
    <name evidence="3" type="ORF">KR51_00026310</name>
</gene>
<dbReference type="GO" id="GO:0009366">
    <property type="term" value="C:enterobactin synthetase complex"/>
    <property type="evidence" value="ECO:0007669"/>
    <property type="project" value="TreeGrafter"/>
</dbReference>
<dbReference type="Pfam" id="PF00501">
    <property type="entry name" value="AMP-binding"/>
    <property type="match status" value="1"/>
</dbReference>
<dbReference type="GO" id="GO:0031177">
    <property type="term" value="F:phosphopantetheine binding"/>
    <property type="evidence" value="ECO:0007669"/>
    <property type="project" value="TreeGrafter"/>
</dbReference>
<feature type="domain" description="AMP-dependent synthetase/ligase" evidence="1">
    <location>
        <begin position="487"/>
        <end position="558"/>
    </location>
</feature>
<dbReference type="GO" id="GO:0047527">
    <property type="term" value="F:2,3-dihydroxybenzoate-serine ligase activity"/>
    <property type="evidence" value="ECO:0007669"/>
    <property type="project" value="TreeGrafter"/>
</dbReference>
<feature type="non-terminal residue" evidence="3">
    <location>
        <position position="558"/>
    </location>
</feature>
<dbReference type="Pfam" id="PF00668">
    <property type="entry name" value="Condensation"/>
    <property type="match status" value="1"/>
</dbReference>
<dbReference type="InterPro" id="IPR042099">
    <property type="entry name" value="ANL_N_sf"/>
</dbReference>
<dbReference type="SUPFAM" id="SSF56801">
    <property type="entry name" value="Acetyl-CoA synthetase-like"/>
    <property type="match status" value="1"/>
</dbReference>
<keyword evidence="4" id="KW-1185">Reference proteome</keyword>
<dbReference type="SUPFAM" id="SSF52777">
    <property type="entry name" value="CoA-dependent acyltransferases"/>
    <property type="match status" value="2"/>
</dbReference>
<dbReference type="PANTHER" id="PTHR45527">
    <property type="entry name" value="NONRIBOSOMAL PEPTIDE SYNTHETASE"/>
    <property type="match status" value="1"/>
</dbReference>
<feature type="domain" description="Condensation" evidence="2">
    <location>
        <begin position="19"/>
        <end position="464"/>
    </location>
</feature>
<dbReference type="InParanoid" id="U5DGV5"/>
<dbReference type="GO" id="GO:0005829">
    <property type="term" value="C:cytosol"/>
    <property type="evidence" value="ECO:0007669"/>
    <property type="project" value="TreeGrafter"/>
</dbReference>
<dbReference type="Gene3D" id="3.30.559.30">
    <property type="entry name" value="Nonribosomal peptide synthetase, condensation domain"/>
    <property type="match status" value="1"/>
</dbReference>
<dbReference type="RefSeq" id="WP_022608024.1">
    <property type="nucleotide sequence ID" value="NZ_ASSJ01000069.1"/>
</dbReference>
<evidence type="ECO:0000259" key="1">
    <source>
        <dbReference type="Pfam" id="PF00501"/>
    </source>
</evidence>
<comment type="caution">
    <text evidence="3">The sequence shown here is derived from an EMBL/GenBank/DDBJ whole genome shotgun (WGS) entry which is preliminary data.</text>
</comment>
<evidence type="ECO:0000313" key="3">
    <source>
        <dbReference type="EMBL" id="ERN40831.1"/>
    </source>
</evidence>
<dbReference type="STRING" id="582515.KR51_00026310"/>
<dbReference type="eggNOG" id="COG1020">
    <property type="taxonomic scope" value="Bacteria"/>
</dbReference>
<dbReference type="AlphaFoldDB" id="U5DGV5"/>
<organism evidence="3 4">
    <name type="scientific">Rubidibacter lacunae KORDI 51-2</name>
    <dbReference type="NCBI Taxonomy" id="582515"/>
    <lineage>
        <taxon>Bacteria</taxon>
        <taxon>Bacillati</taxon>
        <taxon>Cyanobacteriota</taxon>
        <taxon>Cyanophyceae</taxon>
        <taxon>Oscillatoriophycideae</taxon>
        <taxon>Chroococcales</taxon>
        <taxon>Aphanothecaceae</taxon>
        <taxon>Rubidibacter</taxon>
    </lineage>
</organism>